<dbReference type="AlphaFoldDB" id="A0A9X6RPG8"/>
<dbReference type="EMBL" id="MTYJ01000482">
    <property type="protein sequence ID" value="OWA54905.1"/>
    <property type="molecule type" value="Genomic_DNA"/>
</dbReference>
<gene>
    <name evidence="2" type="ORF">BV898_19296</name>
</gene>
<feature type="transmembrane region" description="Helical" evidence="1">
    <location>
        <begin position="38"/>
        <end position="60"/>
    </location>
</feature>
<dbReference type="SUPFAM" id="SSF81321">
    <property type="entry name" value="Family A G protein-coupled receptor-like"/>
    <property type="match status" value="2"/>
</dbReference>
<evidence type="ECO:0008006" key="4">
    <source>
        <dbReference type="Google" id="ProtNLM"/>
    </source>
</evidence>
<keyword evidence="1" id="KW-0812">Transmembrane</keyword>
<feature type="transmembrane region" description="Helical" evidence="1">
    <location>
        <begin position="224"/>
        <end position="247"/>
    </location>
</feature>
<accession>A0A9X6RPG8</accession>
<feature type="transmembrane region" description="Helical" evidence="1">
    <location>
        <begin position="185"/>
        <end position="212"/>
    </location>
</feature>
<sequence length="280" mass="30458">MSETAHGNTWPVINTTFDNLTLTNNSSLNVTLHWTPTAIFDTIFVCTGFLGNAILLLLLASDCQLCTPFNMHVMSQACANLVDLPAIPFDLRTAMADGVWTAGEVSCSAYPYFVWVASVFFTKKARMRNNRAVVVPRDAAARQAPNAPQGQLRAGHLSDVAANRSAGQAPGSRPVRHGRSKCSGLALLAIFSLCACVSWLPMFACFFLIILMPELPVPEYVWNYSTTVVTIQPSADPVIFILAVGSLRKAARWLPSRIKGRVRRQGTSLLLFAAMLKGAL</sequence>
<proteinExistence type="predicted"/>
<name>A0A9X6RPG8_HYPEX</name>
<dbReference type="OrthoDB" id="5965754at2759"/>
<keyword evidence="1" id="KW-1133">Transmembrane helix</keyword>
<dbReference type="Proteomes" id="UP000192578">
    <property type="component" value="Unassembled WGS sequence"/>
</dbReference>
<keyword evidence="1" id="KW-0472">Membrane</keyword>
<reference evidence="3" key="1">
    <citation type="submission" date="2017-01" db="EMBL/GenBank/DDBJ databases">
        <title>Comparative genomics of anhydrobiosis in the tardigrade Hypsibius dujardini.</title>
        <authorList>
            <person name="Yoshida Y."/>
            <person name="Koutsovoulos G."/>
            <person name="Laetsch D."/>
            <person name="Stevens L."/>
            <person name="Kumar S."/>
            <person name="Horikawa D."/>
            <person name="Ishino K."/>
            <person name="Komine S."/>
            <person name="Tomita M."/>
            <person name="Blaxter M."/>
            <person name="Arakawa K."/>
        </authorList>
    </citation>
    <scope>NUCLEOTIDE SEQUENCE [LARGE SCALE GENOMIC DNA]</scope>
    <source>
        <strain evidence="3">Z151</strain>
    </source>
</reference>
<keyword evidence="3" id="KW-1185">Reference proteome</keyword>
<evidence type="ECO:0000313" key="2">
    <source>
        <dbReference type="EMBL" id="OWA54905.1"/>
    </source>
</evidence>
<comment type="caution">
    <text evidence="2">The sequence shown here is derived from an EMBL/GenBank/DDBJ whole genome shotgun (WGS) entry which is preliminary data.</text>
</comment>
<protein>
    <recommendedName>
        <fullName evidence="4">G-protein coupled receptors family 1 profile domain-containing protein</fullName>
    </recommendedName>
</protein>
<evidence type="ECO:0000256" key="1">
    <source>
        <dbReference type="SAM" id="Phobius"/>
    </source>
</evidence>
<evidence type="ECO:0000313" key="3">
    <source>
        <dbReference type="Proteomes" id="UP000192578"/>
    </source>
</evidence>
<dbReference type="Gene3D" id="1.20.1070.10">
    <property type="entry name" value="Rhodopsin 7-helix transmembrane proteins"/>
    <property type="match status" value="2"/>
</dbReference>
<organism evidence="2 3">
    <name type="scientific">Hypsibius exemplaris</name>
    <name type="common">Freshwater tardigrade</name>
    <dbReference type="NCBI Taxonomy" id="2072580"/>
    <lineage>
        <taxon>Eukaryota</taxon>
        <taxon>Metazoa</taxon>
        <taxon>Ecdysozoa</taxon>
        <taxon>Tardigrada</taxon>
        <taxon>Eutardigrada</taxon>
        <taxon>Parachela</taxon>
        <taxon>Hypsibioidea</taxon>
        <taxon>Hypsibiidae</taxon>
        <taxon>Hypsibius</taxon>
    </lineage>
</organism>